<accession>A0A8J4FZH9</accession>
<organism evidence="6 7">
    <name type="scientific">Volvox reticuliferus</name>
    <dbReference type="NCBI Taxonomy" id="1737510"/>
    <lineage>
        <taxon>Eukaryota</taxon>
        <taxon>Viridiplantae</taxon>
        <taxon>Chlorophyta</taxon>
        <taxon>core chlorophytes</taxon>
        <taxon>Chlorophyceae</taxon>
        <taxon>CS clade</taxon>
        <taxon>Chlamydomonadales</taxon>
        <taxon>Volvocaceae</taxon>
        <taxon>Volvox</taxon>
    </lineage>
</organism>
<dbReference type="AlphaFoldDB" id="A0A8J4FZH9"/>
<keyword evidence="2 5" id="KW-0812">Transmembrane</keyword>
<dbReference type="Proteomes" id="UP000722791">
    <property type="component" value="Unassembled WGS sequence"/>
</dbReference>
<dbReference type="GO" id="GO:0016020">
    <property type="term" value="C:membrane"/>
    <property type="evidence" value="ECO:0007669"/>
    <property type="project" value="UniProtKB-SubCell"/>
</dbReference>
<proteinExistence type="predicted"/>
<dbReference type="InterPro" id="IPR023271">
    <property type="entry name" value="Aquaporin-like"/>
</dbReference>
<evidence type="ECO:0000256" key="3">
    <source>
        <dbReference type="ARBA" id="ARBA00022989"/>
    </source>
</evidence>
<evidence type="ECO:0000256" key="4">
    <source>
        <dbReference type="ARBA" id="ARBA00023136"/>
    </source>
</evidence>
<comment type="caution">
    <text evidence="6">The sequence shown here is derived from an EMBL/GenBank/DDBJ whole genome shotgun (WGS) entry which is preliminary data.</text>
</comment>
<name>A0A8J4FZH9_9CHLO</name>
<keyword evidence="3 5" id="KW-1133">Transmembrane helix</keyword>
<evidence type="ECO:0000256" key="1">
    <source>
        <dbReference type="ARBA" id="ARBA00004141"/>
    </source>
</evidence>
<evidence type="ECO:0000256" key="2">
    <source>
        <dbReference type="ARBA" id="ARBA00022692"/>
    </source>
</evidence>
<sequence>LSLAKMLGSGIPLRTMIVSNWVPATIGNIIGGAFFVGTLYAGTYGTLYERMWLRTTQLYIWIVPKRIRERIAGMYDAVYDKLYGWIDWDAITAPPNPVSGVGTSAPTVAAVVSQRTFKHAVSSALVDTPKLLVTAAVAAVRNPPMTPFERKRTSVGLGSDVV</sequence>
<comment type="subcellular location">
    <subcellularLocation>
        <location evidence="1">Membrane</location>
        <topology evidence="1">Multi-pass membrane protein</topology>
    </subcellularLocation>
</comment>
<evidence type="ECO:0000313" key="6">
    <source>
        <dbReference type="EMBL" id="GIL96933.1"/>
    </source>
</evidence>
<gene>
    <name evidence="6" type="ORF">Vretimale_2656</name>
</gene>
<protein>
    <submittedName>
        <fullName evidence="6">Uncharacterized protein</fullName>
    </submittedName>
</protein>
<dbReference type="Gene3D" id="1.20.1080.10">
    <property type="entry name" value="Glycerol uptake facilitator protein"/>
    <property type="match status" value="1"/>
</dbReference>
<keyword evidence="4 5" id="KW-0472">Membrane</keyword>
<reference evidence="6" key="1">
    <citation type="journal article" date="2021" name="Proc. Natl. Acad. Sci. U.S.A.">
        <title>Three genomes in the algal genus Volvox reveal the fate of a haploid sex-determining region after a transition to homothallism.</title>
        <authorList>
            <person name="Yamamoto K."/>
            <person name="Hamaji T."/>
            <person name="Kawai-Toyooka H."/>
            <person name="Matsuzaki R."/>
            <person name="Takahashi F."/>
            <person name="Nishimura Y."/>
            <person name="Kawachi M."/>
            <person name="Noguchi H."/>
            <person name="Minakuchi Y."/>
            <person name="Umen J.G."/>
            <person name="Toyoda A."/>
            <person name="Nozaki H."/>
        </authorList>
    </citation>
    <scope>NUCLEOTIDE SEQUENCE</scope>
    <source>
        <strain evidence="6">NIES-3785</strain>
    </source>
</reference>
<feature type="non-terminal residue" evidence="6">
    <location>
        <position position="1"/>
    </location>
</feature>
<dbReference type="EMBL" id="BNCQ01000004">
    <property type="protein sequence ID" value="GIL96933.1"/>
    <property type="molecule type" value="Genomic_DNA"/>
</dbReference>
<evidence type="ECO:0000313" key="7">
    <source>
        <dbReference type="Proteomes" id="UP000722791"/>
    </source>
</evidence>
<evidence type="ECO:0000256" key="5">
    <source>
        <dbReference type="SAM" id="Phobius"/>
    </source>
</evidence>
<feature type="transmembrane region" description="Helical" evidence="5">
    <location>
        <begin position="20"/>
        <end position="41"/>
    </location>
</feature>